<name>B4N8I7_DROWI</name>
<gene>
    <name evidence="2" type="primary">Dwil\GK11024</name>
    <name evidence="2" type="ORF">Dwil_GK11024</name>
</gene>
<proteinExistence type="predicted"/>
<dbReference type="AlphaFoldDB" id="B4N8I7"/>
<reference evidence="2 3" key="1">
    <citation type="journal article" date="2007" name="Nature">
        <title>Evolution of genes and genomes on the Drosophila phylogeny.</title>
        <authorList>
            <consortium name="Drosophila 12 Genomes Consortium"/>
            <person name="Clark A.G."/>
            <person name="Eisen M.B."/>
            <person name="Smith D.R."/>
            <person name="Bergman C.M."/>
            <person name="Oliver B."/>
            <person name="Markow T.A."/>
            <person name="Kaufman T.C."/>
            <person name="Kellis M."/>
            <person name="Gelbart W."/>
            <person name="Iyer V.N."/>
            <person name="Pollard D.A."/>
            <person name="Sackton T.B."/>
            <person name="Larracuente A.M."/>
            <person name="Singh N.D."/>
            <person name="Abad J.P."/>
            <person name="Abt D.N."/>
            <person name="Adryan B."/>
            <person name="Aguade M."/>
            <person name="Akashi H."/>
            <person name="Anderson W.W."/>
            <person name="Aquadro C.F."/>
            <person name="Ardell D.H."/>
            <person name="Arguello R."/>
            <person name="Artieri C.G."/>
            <person name="Barbash D.A."/>
            <person name="Barker D."/>
            <person name="Barsanti P."/>
            <person name="Batterham P."/>
            <person name="Batzoglou S."/>
            <person name="Begun D."/>
            <person name="Bhutkar A."/>
            <person name="Blanco E."/>
            <person name="Bosak S.A."/>
            <person name="Bradley R.K."/>
            <person name="Brand A.D."/>
            <person name="Brent M.R."/>
            <person name="Brooks A.N."/>
            <person name="Brown R.H."/>
            <person name="Butlin R.K."/>
            <person name="Caggese C."/>
            <person name="Calvi B.R."/>
            <person name="Bernardo de Carvalho A."/>
            <person name="Caspi A."/>
            <person name="Castrezana S."/>
            <person name="Celniker S.E."/>
            <person name="Chang J.L."/>
            <person name="Chapple C."/>
            <person name="Chatterji S."/>
            <person name="Chinwalla A."/>
            <person name="Civetta A."/>
            <person name="Clifton S.W."/>
            <person name="Comeron J.M."/>
            <person name="Costello J.C."/>
            <person name="Coyne J.A."/>
            <person name="Daub J."/>
            <person name="David R.G."/>
            <person name="Delcher A.L."/>
            <person name="Delehaunty K."/>
            <person name="Do C.B."/>
            <person name="Ebling H."/>
            <person name="Edwards K."/>
            <person name="Eickbush T."/>
            <person name="Evans J.D."/>
            <person name="Filipski A."/>
            <person name="Findeiss S."/>
            <person name="Freyhult E."/>
            <person name="Fulton L."/>
            <person name="Fulton R."/>
            <person name="Garcia A.C."/>
            <person name="Gardiner A."/>
            <person name="Garfield D.A."/>
            <person name="Garvin B.E."/>
            <person name="Gibson G."/>
            <person name="Gilbert D."/>
            <person name="Gnerre S."/>
            <person name="Godfrey J."/>
            <person name="Good R."/>
            <person name="Gotea V."/>
            <person name="Gravely B."/>
            <person name="Greenberg A.J."/>
            <person name="Griffiths-Jones S."/>
            <person name="Gross S."/>
            <person name="Guigo R."/>
            <person name="Gustafson E.A."/>
            <person name="Haerty W."/>
            <person name="Hahn M.W."/>
            <person name="Halligan D.L."/>
            <person name="Halpern A.L."/>
            <person name="Halter G.M."/>
            <person name="Han M.V."/>
            <person name="Heger A."/>
            <person name="Hillier L."/>
            <person name="Hinrichs A.S."/>
            <person name="Holmes I."/>
            <person name="Hoskins R.A."/>
            <person name="Hubisz M.J."/>
            <person name="Hultmark D."/>
            <person name="Huntley M.A."/>
            <person name="Jaffe D.B."/>
            <person name="Jagadeeshan S."/>
            <person name="Jeck W.R."/>
            <person name="Johnson J."/>
            <person name="Jones C.D."/>
            <person name="Jordan W.C."/>
            <person name="Karpen G.H."/>
            <person name="Kataoka E."/>
            <person name="Keightley P.D."/>
            <person name="Kheradpour P."/>
            <person name="Kirkness E.F."/>
            <person name="Koerich L.B."/>
            <person name="Kristiansen K."/>
            <person name="Kudrna D."/>
            <person name="Kulathinal R.J."/>
            <person name="Kumar S."/>
            <person name="Kwok R."/>
            <person name="Lander E."/>
            <person name="Langley C.H."/>
            <person name="Lapoint R."/>
            <person name="Lazzaro B.P."/>
            <person name="Lee S.J."/>
            <person name="Levesque L."/>
            <person name="Li R."/>
            <person name="Lin C.F."/>
            <person name="Lin M.F."/>
            <person name="Lindblad-Toh K."/>
            <person name="Llopart A."/>
            <person name="Long M."/>
            <person name="Low L."/>
            <person name="Lozovsky E."/>
            <person name="Lu J."/>
            <person name="Luo M."/>
            <person name="Machado C.A."/>
            <person name="Makalowski W."/>
            <person name="Marzo M."/>
            <person name="Matsuda M."/>
            <person name="Matzkin L."/>
            <person name="McAllister B."/>
            <person name="McBride C.S."/>
            <person name="McKernan B."/>
            <person name="McKernan K."/>
            <person name="Mendez-Lago M."/>
            <person name="Minx P."/>
            <person name="Mollenhauer M.U."/>
            <person name="Montooth K."/>
            <person name="Mount S.M."/>
            <person name="Mu X."/>
            <person name="Myers E."/>
            <person name="Negre B."/>
            <person name="Newfeld S."/>
            <person name="Nielsen R."/>
            <person name="Noor M.A."/>
            <person name="O'Grady P."/>
            <person name="Pachter L."/>
            <person name="Papaceit M."/>
            <person name="Parisi M.J."/>
            <person name="Parisi M."/>
            <person name="Parts L."/>
            <person name="Pedersen J.S."/>
            <person name="Pesole G."/>
            <person name="Phillippy A.M."/>
            <person name="Ponting C.P."/>
            <person name="Pop M."/>
            <person name="Porcelli D."/>
            <person name="Powell J.R."/>
            <person name="Prohaska S."/>
            <person name="Pruitt K."/>
            <person name="Puig M."/>
            <person name="Quesneville H."/>
            <person name="Ram K.R."/>
            <person name="Rand D."/>
            <person name="Rasmussen M.D."/>
            <person name="Reed L.K."/>
            <person name="Reenan R."/>
            <person name="Reily A."/>
            <person name="Remington K.A."/>
            <person name="Rieger T.T."/>
            <person name="Ritchie M.G."/>
            <person name="Robin C."/>
            <person name="Rogers Y.H."/>
            <person name="Rohde C."/>
            <person name="Rozas J."/>
            <person name="Rubenfield M.J."/>
            <person name="Ruiz A."/>
            <person name="Russo S."/>
            <person name="Salzberg S.L."/>
            <person name="Sanchez-Gracia A."/>
            <person name="Saranga D.J."/>
            <person name="Sato H."/>
            <person name="Schaeffer S.W."/>
            <person name="Schatz M.C."/>
            <person name="Schlenke T."/>
            <person name="Schwartz R."/>
            <person name="Segarra C."/>
            <person name="Singh R.S."/>
            <person name="Sirot L."/>
            <person name="Sirota M."/>
            <person name="Sisneros N.B."/>
            <person name="Smith C.D."/>
            <person name="Smith T.F."/>
            <person name="Spieth J."/>
            <person name="Stage D.E."/>
            <person name="Stark A."/>
            <person name="Stephan W."/>
            <person name="Strausberg R.L."/>
            <person name="Strempel S."/>
            <person name="Sturgill D."/>
            <person name="Sutton G."/>
            <person name="Sutton G.G."/>
            <person name="Tao W."/>
            <person name="Teichmann S."/>
            <person name="Tobari Y.N."/>
            <person name="Tomimura Y."/>
            <person name="Tsolas J.M."/>
            <person name="Valente V.L."/>
            <person name="Venter E."/>
            <person name="Venter J.C."/>
            <person name="Vicario S."/>
            <person name="Vieira F.G."/>
            <person name="Vilella A.J."/>
            <person name="Villasante A."/>
            <person name="Walenz B."/>
            <person name="Wang J."/>
            <person name="Wasserman M."/>
            <person name="Watts T."/>
            <person name="Wilson D."/>
            <person name="Wilson R.K."/>
            <person name="Wing R.A."/>
            <person name="Wolfner M.F."/>
            <person name="Wong A."/>
            <person name="Wong G.K."/>
            <person name="Wu C.I."/>
            <person name="Wu G."/>
            <person name="Yamamoto D."/>
            <person name="Yang H.P."/>
            <person name="Yang S.P."/>
            <person name="Yorke J.A."/>
            <person name="Yoshida K."/>
            <person name="Zdobnov E."/>
            <person name="Zhang P."/>
            <person name="Zhang Y."/>
            <person name="Zimin A.V."/>
            <person name="Baldwin J."/>
            <person name="Abdouelleil A."/>
            <person name="Abdulkadir J."/>
            <person name="Abebe A."/>
            <person name="Abera B."/>
            <person name="Abreu J."/>
            <person name="Acer S.C."/>
            <person name="Aftuck L."/>
            <person name="Alexander A."/>
            <person name="An P."/>
            <person name="Anderson E."/>
            <person name="Anderson S."/>
            <person name="Arachi H."/>
            <person name="Azer M."/>
            <person name="Bachantsang P."/>
            <person name="Barry A."/>
            <person name="Bayul T."/>
            <person name="Berlin A."/>
            <person name="Bessette D."/>
            <person name="Bloom T."/>
            <person name="Blye J."/>
            <person name="Boguslavskiy L."/>
            <person name="Bonnet C."/>
            <person name="Boukhgalter B."/>
            <person name="Bourzgui I."/>
            <person name="Brown A."/>
            <person name="Cahill P."/>
            <person name="Channer S."/>
            <person name="Cheshatsang Y."/>
            <person name="Chuda L."/>
            <person name="Citroen M."/>
            <person name="Collymore A."/>
            <person name="Cooke P."/>
            <person name="Costello M."/>
            <person name="D'Aco K."/>
            <person name="Daza R."/>
            <person name="De Haan G."/>
            <person name="DeGray S."/>
            <person name="DeMaso C."/>
            <person name="Dhargay N."/>
            <person name="Dooley K."/>
            <person name="Dooley E."/>
            <person name="Doricent M."/>
            <person name="Dorje P."/>
            <person name="Dorjee K."/>
            <person name="Dupes A."/>
            <person name="Elong R."/>
            <person name="Falk J."/>
            <person name="Farina A."/>
            <person name="Faro S."/>
            <person name="Ferguson D."/>
            <person name="Fisher S."/>
            <person name="Foley C.D."/>
            <person name="Franke A."/>
            <person name="Friedrich D."/>
            <person name="Gadbois L."/>
            <person name="Gearin G."/>
            <person name="Gearin C.R."/>
            <person name="Giannoukos G."/>
            <person name="Goode T."/>
            <person name="Graham J."/>
            <person name="Grandbois E."/>
            <person name="Grewal S."/>
            <person name="Gyaltsen K."/>
            <person name="Hafez N."/>
            <person name="Hagos B."/>
            <person name="Hall J."/>
            <person name="Henson C."/>
            <person name="Hollinger A."/>
            <person name="Honan T."/>
            <person name="Huard M.D."/>
            <person name="Hughes L."/>
            <person name="Hurhula B."/>
            <person name="Husby M.E."/>
            <person name="Kamat A."/>
            <person name="Kanga B."/>
            <person name="Kashin S."/>
            <person name="Khazanovich D."/>
            <person name="Kisner P."/>
            <person name="Lance K."/>
            <person name="Lara M."/>
            <person name="Lee W."/>
            <person name="Lennon N."/>
            <person name="Letendre F."/>
            <person name="LeVine R."/>
            <person name="Lipovsky A."/>
            <person name="Liu X."/>
            <person name="Liu J."/>
            <person name="Liu S."/>
            <person name="Lokyitsang T."/>
            <person name="Lokyitsang Y."/>
            <person name="Lubonja R."/>
            <person name="Lui A."/>
            <person name="MacDonald P."/>
            <person name="Magnisalis V."/>
            <person name="Maru K."/>
            <person name="Matthews C."/>
            <person name="McCusker W."/>
            <person name="McDonough S."/>
            <person name="Mehta T."/>
            <person name="Meldrim J."/>
            <person name="Meneus L."/>
            <person name="Mihai O."/>
            <person name="Mihalev A."/>
            <person name="Mihova T."/>
            <person name="Mittelman R."/>
            <person name="Mlenga V."/>
            <person name="Montmayeur A."/>
            <person name="Mulrain L."/>
            <person name="Navidi A."/>
            <person name="Naylor J."/>
            <person name="Negash T."/>
            <person name="Nguyen T."/>
            <person name="Nguyen N."/>
            <person name="Nicol R."/>
            <person name="Norbu C."/>
            <person name="Norbu N."/>
            <person name="Novod N."/>
            <person name="O'Neill B."/>
            <person name="Osman S."/>
            <person name="Markiewicz E."/>
            <person name="Oyono O.L."/>
            <person name="Patti C."/>
            <person name="Phunkhang P."/>
            <person name="Pierre F."/>
            <person name="Priest M."/>
            <person name="Raghuraman S."/>
            <person name="Rege F."/>
            <person name="Reyes R."/>
            <person name="Rise C."/>
            <person name="Rogov P."/>
            <person name="Ross K."/>
            <person name="Ryan E."/>
            <person name="Settipalli S."/>
            <person name="Shea T."/>
            <person name="Sherpa N."/>
            <person name="Shi L."/>
            <person name="Shih D."/>
            <person name="Sparrow T."/>
            <person name="Spaulding J."/>
            <person name="Stalker J."/>
            <person name="Stange-Thomann N."/>
            <person name="Stavropoulos S."/>
            <person name="Stone C."/>
            <person name="Strader C."/>
            <person name="Tesfaye S."/>
            <person name="Thomson T."/>
            <person name="Thoulutsang Y."/>
            <person name="Thoulutsang D."/>
            <person name="Topham K."/>
            <person name="Topping I."/>
            <person name="Tsamla T."/>
            <person name="Vassiliev H."/>
            <person name="Vo A."/>
            <person name="Wangchuk T."/>
            <person name="Wangdi T."/>
            <person name="Weiand M."/>
            <person name="Wilkinson J."/>
            <person name="Wilson A."/>
            <person name="Yadav S."/>
            <person name="Young G."/>
            <person name="Yu Q."/>
            <person name="Zembek L."/>
            <person name="Zhong D."/>
            <person name="Zimmer A."/>
            <person name="Zwirko Z."/>
            <person name="Jaffe D.B."/>
            <person name="Alvarez P."/>
            <person name="Brockman W."/>
            <person name="Butler J."/>
            <person name="Chin C."/>
            <person name="Gnerre S."/>
            <person name="Grabherr M."/>
            <person name="Kleber M."/>
            <person name="Mauceli E."/>
            <person name="MacCallum I."/>
        </authorList>
    </citation>
    <scope>NUCLEOTIDE SEQUENCE [LARGE SCALE GENOMIC DNA]</scope>
    <source>
        <strain evidence="3">Tucson 14030-0811.24</strain>
    </source>
</reference>
<dbReference type="HOGENOM" id="CLU_877922_0_0_1"/>
<dbReference type="EMBL" id="CH964232">
    <property type="protein sequence ID" value="EDW81438.2"/>
    <property type="molecule type" value="Genomic_DNA"/>
</dbReference>
<evidence type="ECO:0000313" key="2">
    <source>
        <dbReference type="EMBL" id="EDW81438.2"/>
    </source>
</evidence>
<keyword evidence="1" id="KW-0175">Coiled coil</keyword>
<sequence>MANAIMTEEFKSNVAEKIHLRKESSDDGYVKIDDLQKALMHIKTGNPQQSAIQSNATIIAESFTNLKKQLVKVETRLEAMEDHLFNLEQRSYDRKKALIQQIVKTAVKKIDKKDTKDVSTQVNFPSREYDTIVILEPPIGDTFIISDGTSSSSSSTLSFEEATLIETDMTLSDCYRAMNKFNKHMLRKSISEGGLV</sequence>
<evidence type="ECO:0000313" key="3">
    <source>
        <dbReference type="Proteomes" id="UP000007798"/>
    </source>
</evidence>
<keyword evidence="3" id="KW-1185">Reference proteome</keyword>
<dbReference type="InParanoid" id="B4N8I7"/>
<accession>B4N8I7</accession>
<evidence type="ECO:0000256" key="1">
    <source>
        <dbReference type="SAM" id="Coils"/>
    </source>
</evidence>
<organism evidence="2 3">
    <name type="scientific">Drosophila willistoni</name>
    <name type="common">Fruit fly</name>
    <dbReference type="NCBI Taxonomy" id="7260"/>
    <lineage>
        <taxon>Eukaryota</taxon>
        <taxon>Metazoa</taxon>
        <taxon>Ecdysozoa</taxon>
        <taxon>Arthropoda</taxon>
        <taxon>Hexapoda</taxon>
        <taxon>Insecta</taxon>
        <taxon>Pterygota</taxon>
        <taxon>Neoptera</taxon>
        <taxon>Endopterygota</taxon>
        <taxon>Diptera</taxon>
        <taxon>Brachycera</taxon>
        <taxon>Muscomorpha</taxon>
        <taxon>Ephydroidea</taxon>
        <taxon>Drosophilidae</taxon>
        <taxon>Drosophila</taxon>
        <taxon>Sophophora</taxon>
    </lineage>
</organism>
<dbReference type="Proteomes" id="UP000007798">
    <property type="component" value="Unassembled WGS sequence"/>
</dbReference>
<protein>
    <submittedName>
        <fullName evidence="2">Uncharacterized protein</fullName>
    </submittedName>
</protein>
<feature type="coiled-coil region" evidence="1">
    <location>
        <begin position="63"/>
        <end position="90"/>
    </location>
</feature>